<keyword evidence="3" id="KW-1185">Reference proteome</keyword>
<sequence length="272" mass="29850">MYLSNSAWSTVFLLAWNLTTNLAISSAVNFFNSPEKLQVLVSNVDVWVPTELSVVLHGDLTTGEGVLVDLLGDLLDCVVQENGRGVIGGRHLCLRALQGWEESGVDQSWLGELQLVSNVSAHSEVWVLIDGTWNQTWGLRWQAQDIWEGGWESGGDLDGGEMQLTDTVRVLEPKDGSGSGCVGEDERVFRVETNGDDVLGVFLSEGSDVFDGELWLEEELLVIGQLDNQRSIKDVLQPFGEDERNQVAQMHTVGGRPSPGVKEELLAVFVQI</sequence>
<dbReference type="Proteomes" id="UP000774326">
    <property type="component" value="Unassembled WGS sequence"/>
</dbReference>
<accession>A0A9P8Q7V3</accession>
<reference evidence="2" key="1">
    <citation type="journal article" date="2021" name="Open Biol.">
        <title>Shared evolutionary footprints suggest mitochondrial oxidative damage underlies multiple complex I losses in fungi.</title>
        <authorList>
            <person name="Schikora-Tamarit M.A."/>
            <person name="Marcet-Houben M."/>
            <person name="Nosek J."/>
            <person name="Gabaldon T."/>
        </authorList>
    </citation>
    <scope>NUCLEOTIDE SEQUENCE</scope>
    <source>
        <strain evidence="2">CBS2887</strain>
    </source>
</reference>
<proteinExistence type="predicted"/>
<reference evidence="2" key="2">
    <citation type="submission" date="2021-01" db="EMBL/GenBank/DDBJ databases">
        <authorList>
            <person name="Schikora-Tamarit M.A."/>
        </authorList>
    </citation>
    <scope>NUCLEOTIDE SEQUENCE</scope>
    <source>
        <strain evidence="2">CBS2887</strain>
    </source>
</reference>
<evidence type="ECO:0000313" key="3">
    <source>
        <dbReference type="Proteomes" id="UP000774326"/>
    </source>
</evidence>
<dbReference type="AlphaFoldDB" id="A0A9P8Q7V3"/>
<dbReference type="OrthoDB" id="10639483at2759"/>
<evidence type="ECO:0000256" key="1">
    <source>
        <dbReference type="SAM" id="SignalP"/>
    </source>
</evidence>
<organism evidence="2 3">
    <name type="scientific">Wickerhamomyces pijperi</name>
    <name type="common">Yeast</name>
    <name type="synonym">Pichia pijperi</name>
    <dbReference type="NCBI Taxonomy" id="599730"/>
    <lineage>
        <taxon>Eukaryota</taxon>
        <taxon>Fungi</taxon>
        <taxon>Dikarya</taxon>
        <taxon>Ascomycota</taxon>
        <taxon>Saccharomycotina</taxon>
        <taxon>Saccharomycetes</taxon>
        <taxon>Phaffomycetales</taxon>
        <taxon>Wickerhamomycetaceae</taxon>
        <taxon>Wickerhamomyces</taxon>
    </lineage>
</organism>
<evidence type="ECO:0000313" key="2">
    <source>
        <dbReference type="EMBL" id="KAH3684657.1"/>
    </source>
</evidence>
<gene>
    <name evidence="2" type="ORF">WICPIJ_004373</name>
</gene>
<feature type="chain" id="PRO_5040175401" evidence="1">
    <location>
        <begin position="24"/>
        <end position="272"/>
    </location>
</feature>
<keyword evidence="1" id="KW-0732">Signal</keyword>
<feature type="signal peptide" evidence="1">
    <location>
        <begin position="1"/>
        <end position="23"/>
    </location>
</feature>
<name>A0A9P8Q7V3_WICPI</name>
<dbReference type="EMBL" id="JAEUBG010002382">
    <property type="protein sequence ID" value="KAH3684657.1"/>
    <property type="molecule type" value="Genomic_DNA"/>
</dbReference>
<comment type="caution">
    <text evidence="2">The sequence shown here is derived from an EMBL/GenBank/DDBJ whole genome shotgun (WGS) entry which is preliminary data.</text>
</comment>
<protein>
    <submittedName>
        <fullName evidence="2">Uncharacterized protein</fullName>
    </submittedName>
</protein>